<organism evidence="1 2">
    <name type="scientific">Ulvibacter antarcticus</name>
    <dbReference type="NCBI Taxonomy" id="442714"/>
    <lineage>
        <taxon>Bacteria</taxon>
        <taxon>Pseudomonadati</taxon>
        <taxon>Bacteroidota</taxon>
        <taxon>Flavobacteriia</taxon>
        <taxon>Flavobacteriales</taxon>
        <taxon>Flavobacteriaceae</taxon>
        <taxon>Ulvibacter</taxon>
    </lineage>
</organism>
<gene>
    <name evidence="1" type="ORF">BXY75_2280</name>
</gene>
<reference evidence="1 2" key="1">
    <citation type="submission" date="2018-10" db="EMBL/GenBank/DDBJ databases">
        <title>Genomic Encyclopedia of Archaeal and Bacterial Type Strains, Phase II (KMG-II): from individual species to whole genera.</title>
        <authorList>
            <person name="Goeker M."/>
        </authorList>
    </citation>
    <scope>NUCLEOTIDE SEQUENCE [LARGE SCALE GENOMIC DNA]</scope>
    <source>
        <strain evidence="1 2">DSM 23424</strain>
    </source>
</reference>
<sequence length="203" mass="22679">MANNFRKKILFKCIVYCPSNRLRVFMYRSFFNYRIGKNTYIGKSVINAKEVHIGDDVIIKDHTNISCGQLTIGKQTRILSGNTIIGQGNFSIGENSRIINNHFIDVWNNVAIGNNTWLAGRDSQLWTHGSIHTKKGDKKLSIQLGNDIYVGSNVNIAPGVVIGDTNLIGLGSVITSSFPDNRTIIAGNPSKVIKENIDWRENW</sequence>
<proteinExistence type="predicted"/>
<evidence type="ECO:0000313" key="1">
    <source>
        <dbReference type="EMBL" id="RMA58898.1"/>
    </source>
</evidence>
<dbReference type="GO" id="GO:0016740">
    <property type="term" value="F:transferase activity"/>
    <property type="evidence" value="ECO:0007669"/>
    <property type="project" value="UniProtKB-KW"/>
</dbReference>
<dbReference type="SUPFAM" id="SSF51161">
    <property type="entry name" value="Trimeric LpxA-like enzymes"/>
    <property type="match status" value="1"/>
</dbReference>
<comment type="caution">
    <text evidence="1">The sequence shown here is derived from an EMBL/GenBank/DDBJ whole genome shotgun (WGS) entry which is preliminary data.</text>
</comment>
<dbReference type="PANTHER" id="PTHR23416">
    <property type="entry name" value="SIALIC ACID SYNTHASE-RELATED"/>
    <property type="match status" value="1"/>
</dbReference>
<protein>
    <submittedName>
        <fullName evidence="1">Transferase family hexapeptide repeat protein</fullName>
    </submittedName>
</protein>
<accession>A0A3L9YLL1</accession>
<keyword evidence="2" id="KW-1185">Reference proteome</keyword>
<dbReference type="OrthoDB" id="9812571at2"/>
<keyword evidence="1" id="KW-0808">Transferase</keyword>
<dbReference type="Proteomes" id="UP000271339">
    <property type="component" value="Unassembled WGS sequence"/>
</dbReference>
<dbReference type="InterPro" id="IPR011004">
    <property type="entry name" value="Trimer_LpxA-like_sf"/>
</dbReference>
<evidence type="ECO:0000313" key="2">
    <source>
        <dbReference type="Proteomes" id="UP000271339"/>
    </source>
</evidence>
<dbReference type="AlphaFoldDB" id="A0A3L9YLL1"/>
<dbReference type="InterPro" id="IPR051159">
    <property type="entry name" value="Hexapeptide_acetyltransf"/>
</dbReference>
<name>A0A3L9YLL1_9FLAO</name>
<dbReference type="PANTHER" id="PTHR23416:SF78">
    <property type="entry name" value="LIPOPOLYSACCHARIDE BIOSYNTHESIS O-ACETYL TRANSFERASE WBBJ-RELATED"/>
    <property type="match status" value="1"/>
</dbReference>
<dbReference type="EMBL" id="REFC01000013">
    <property type="protein sequence ID" value="RMA58898.1"/>
    <property type="molecule type" value="Genomic_DNA"/>
</dbReference>
<dbReference type="Gene3D" id="2.160.10.10">
    <property type="entry name" value="Hexapeptide repeat proteins"/>
    <property type="match status" value="1"/>
</dbReference>